<evidence type="ECO:0000259" key="8">
    <source>
        <dbReference type="PROSITE" id="PS50850"/>
    </source>
</evidence>
<keyword evidence="2" id="KW-0813">Transport</keyword>
<feature type="transmembrane region" description="Helical" evidence="7">
    <location>
        <begin position="37"/>
        <end position="56"/>
    </location>
</feature>
<protein>
    <submittedName>
        <fullName evidence="9">MFS transporter</fullName>
    </submittedName>
</protein>
<feature type="transmembrane region" description="Helical" evidence="7">
    <location>
        <begin position="289"/>
        <end position="311"/>
    </location>
</feature>
<proteinExistence type="predicted"/>
<dbReference type="GO" id="GO:0005886">
    <property type="term" value="C:plasma membrane"/>
    <property type="evidence" value="ECO:0007669"/>
    <property type="project" value="UniProtKB-SubCell"/>
</dbReference>
<dbReference type="Pfam" id="PF07690">
    <property type="entry name" value="MFS_1"/>
    <property type="match status" value="1"/>
</dbReference>
<dbReference type="GO" id="GO:0022857">
    <property type="term" value="F:transmembrane transporter activity"/>
    <property type="evidence" value="ECO:0007669"/>
    <property type="project" value="InterPro"/>
</dbReference>
<dbReference type="InterPro" id="IPR036259">
    <property type="entry name" value="MFS_trans_sf"/>
</dbReference>
<feature type="transmembrane region" description="Helical" evidence="7">
    <location>
        <begin position="224"/>
        <end position="243"/>
    </location>
</feature>
<accession>A0A9D2TU58</accession>
<name>A0A9D2TU58_9FIRM</name>
<evidence type="ECO:0000256" key="4">
    <source>
        <dbReference type="ARBA" id="ARBA00022692"/>
    </source>
</evidence>
<feature type="transmembrane region" description="Helical" evidence="7">
    <location>
        <begin position="264"/>
        <end position="283"/>
    </location>
</feature>
<keyword evidence="4 7" id="KW-0812">Transmembrane</keyword>
<evidence type="ECO:0000313" key="10">
    <source>
        <dbReference type="Proteomes" id="UP000823922"/>
    </source>
</evidence>
<dbReference type="InterPro" id="IPR020846">
    <property type="entry name" value="MFS_dom"/>
</dbReference>
<dbReference type="InterPro" id="IPR050171">
    <property type="entry name" value="MFS_Transporters"/>
</dbReference>
<sequence>MEFAAFTLISGLISFSYNVVMTVIPLRMADRGLGYDRIGGAMSAVAVGLLAVKLVIGHLSDRLGTKRFILTALLGLSVVSVLLGRADDLASYAVLMAALGIFRGIFLSVNGSFVMDMAEEGGYGKIYGAVQGISSLLASVGGMAAGMLYFWKEGEYALYLSGTLMGASAIWAGYALKKGTQASGERLPVLQIFRSMNRRIFLFCLIVFLQSFVAGPMWSFLIPMYCYNVLLFSPAAVGVLMSLDELVSAPTYMLAGRAVDRFPVIRFNVIFLLLTAAGGMLLMRTTSAASFMAVFLLCSISISCTFVGIPKERAGYIRKEQKGLELALISLCGSLGDTLGSNVLGQIAERFSLSQCMLLFAGVYVFMAGLAALPALDCRMKKHRERAS</sequence>
<feature type="transmembrane region" description="Helical" evidence="7">
    <location>
        <begin position="323"/>
        <end position="345"/>
    </location>
</feature>
<feature type="domain" description="Major facilitator superfamily (MFS) profile" evidence="8">
    <location>
        <begin position="2"/>
        <end position="386"/>
    </location>
</feature>
<comment type="caution">
    <text evidence="9">The sequence shown here is derived from an EMBL/GenBank/DDBJ whole genome shotgun (WGS) entry which is preliminary data.</text>
</comment>
<evidence type="ECO:0000256" key="7">
    <source>
        <dbReference type="SAM" id="Phobius"/>
    </source>
</evidence>
<dbReference type="Gene3D" id="1.20.1250.20">
    <property type="entry name" value="MFS general substrate transporter like domains"/>
    <property type="match status" value="2"/>
</dbReference>
<evidence type="ECO:0000256" key="5">
    <source>
        <dbReference type="ARBA" id="ARBA00022989"/>
    </source>
</evidence>
<evidence type="ECO:0000256" key="2">
    <source>
        <dbReference type="ARBA" id="ARBA00022448"/>
    </source>
</evidence>
<comment type="subcellular location">
    <subcellularLocation>
        <location evidence="1">Cell membrane</location>
        <topology evidence="1">Multi-pass membrane protein</topology>
    </subcellularLocation>
</comment>
<evidence type="ECO:0000256" key="3">
    <source>
        <dbReference type="ARBA" id="ARBA00022475"/>
    </source>
</evidence>
<reference evidence="9" key="1">
    <citation type="journal article" date="2021" name="PeerJ">
        <title>Extensive microbial diversity within the chicken gut microbiome revealed by metagenomics and culture.</title>
        <authorList>
            <person name="Gilroy R."/>
            <person name="Ravi A."/>
            <person name="Getino M."/>
            <person name="Pursley I."/>
            <person name="Horton D.L."/>
            <person name="Alikhan N.F."/>
            <person name="Baker D."/>
            <person name="Gharbi K."/>
            <person name="Hall N."/>
            <person name="Watson M."/>
            <person name="Adriaenssens E.M."/>
            <person name="Foster-Nyarko E."/>
            <person name="Jarju S."/>
            <person name="Secka A."/>
            <person name="Antonio M."/>
            <person name="Oren A."/>
            <person name="Chaudhuri R.R."/>
            <person name="La Ragione R."/>
            <person name="Hildebrand F."/>
            <person name="Pallen M.J."/>
        </authorList>
    </citation>
    <scope>NUCLEOTIDE SEQUENCE</scope>
    <source>
        <strain evidence="9">ChiBcec1-1630</strain>
    </source>
</reference>
<evidence type="ECO:0000256" key="6">
    <source>
        <dbReference type="ARBA" id="ARBA00023136"/>
    </source>
</evidence>
<dbReference type="EMBL" id="DWVS01000322">
    <property type="protein sequence ID" value="HJC88814.1"/>
    <property type="molecule type" value="Genomic_DNA"/>
</dbReference>
<feature type="transmembrane region" description="Helical" evidence="7">
    <location>
        <begin position="92"/>
        <end position="114"/>
    </location>
</feature>
<gene>
    <name evidence="9" type="ORF">H9926_12450</name>
</gene>
<dbReference type="InterPro" id="IPR011701">
    <property type="entry name" value="MFS"/>
</dbReference>
<feature type="transmembrane region" description="Helical" evidence="7">
    <location>
        <begin position="357"/>
        <end position="376"/>
    </location>
</feature>
<evidence type="ECO:0000256" key="1">
    <source>
        <dbReference type="ARBA" id="ARBA00004651"/>
    </source>
</evidence>
<keyword evidence="5 7" id="KW-1133">Transmembrane helix</keyword>
<keyword evidence="3" id="KW-1003">Cell membrane</keyword>
<feature type="transmembrane region" description="Helical" evidence="7">
    <location>
        <begin position="126"/>
        <end position="150"/>
    </location>
</feature>
<dbReference type="PANTHER" id="PTHR23517">
    <property type="entry name" value="RESISTANCE PROTEIN MDTM, PUTATIVE-RELATED-RELATED"/>
    <property type="match status" value="1"/>
</dbReference>
<organism evidence="9 10">
    <name type="scientific">Candidatus Eisenbergiella intestinigallinarum</name>
    <dbReference type="NCBI Taxonomy" id="2838549"/>
    <lineage>
        <taxon>Bacteria</taxon>
        <taxon>Bacillati</taxon>
        <taxon>Bacillota</taxon>
        <taxon>Clostridia</taxon>
        <taxon>Lachnospirales</taxon>
        <taxon>Lachnospiraceae</taxon>
        <taxon>Eisenbergiella</taxon>
    </lineage>
</organism>
<evidence type="ECO:0000313" key="9">
    <source>
        <dbReference type="EMBL" id="HJC88814.1"/>
    </source>
</evidence>
<dbReference type="SUPFAM" id="SSF103473">
    <property type="entry name" value="MFS general substrate transporter"/>
    <property type="match status" value="1"/>
</dbReference>
<reference evidence="9" key="2">
    <citation type="submission" date="2021-04" db="EMBL/GenBank/DDBJ databases">
        <authorList>
            <person name="Gilroy R."/>
        </authorList>
    </citation>
    <scope>NUCLEOTIDE SEQUENCE</scope>
    <source>
        <strain evidence="9">ChiBcec1-1630</strain>
    </source>
</reference>
<keyword evidence="6 7" id="KW-0472">Membrane</keyword>
<dbReference type="PROSITE" id="PS50850">
    <property type="entry name" value="MFS"/>
    <property type="match status" value="1"/>
</dbReference>
<dbReference type="Proteomes" id="UP000823922">
    <property type="component" value="Unassembled WGS sequence"/>
</dbReference>
<feature type="transmembrane region" description="Helical" evidence="7">
    <location>
        <begin position="200"/>
        <end position="218"/>
    </location>
</feature>
<feature type="transmembrane region" description="Helical" evidence="7">
    <location>
        <begin position="156"/>
        <end position="176"/>
    </location>
</feature>
<dbReference type="AlphaFoldDB" id="A0A9D2TU58"/>